<name>A0A0F9AY71_9ZZZZ</name>
<accession>A0A0F9AY71</accession>
<evidence type="ECO:0000313" key="1">
    <source>
        <dbReference type="EMBL" id="KKL06457.1"/>
    </source>
</evidence>
<proteinExistence type="predicted"/>
<comment type="caution">
    <text evidence="1">The sequence shown here is derived from an EMBL/GenBank/DDBJ whole genome shotgun (WGS) entry which is preliminary data.</text>
</comment>
<organism evidence="1">
    <name type="scientific">marine sediment metagenome</name>
    <dbReference type="NCBI Taxonomy" id="412755"/>
    <lineage>
        <taxon>unclassified sequences</taxon>
        <taxon>metagenomes</taxon>
        <taxon>ecological metagenomes</taxon>
    </lineage>
</organism>
<protein>
    <submittedName>
        <fullName evidence="1">Uncharacterized protein</fullName>
    </submittedName>
</protein>
<dbReference type="EMBL" id="LAZR01043694">
    <property type="protein sequence ID" value="KKL06457.1"/>
    <property type="molecule type" value="Genomic_DNA"/>
</dbReference>
<reference evidence="1" key="1">
    <citation type="journal article" date="2015" name="Nature">
        <title>Complex archaea that bridge the gap between prokaryotes and eukaryotes.</title>
        <authorList>
            <person name="Spang A."/>
            <person name="Saw J.H."/>
            <person name="Jorgensen S.L."/>
            <person name="Zaremba-Niedzwiedzka K."/>
            <person name="Martijn J."/>
            <person name="Lind A.E."/>
            <person name="van Eijk R."/>
            <person name="Schleper C."/>
            <person name="Guy L."/>
            <person name="Ettema T.J."/>
        </authorList>
    </citation>
    <scope>NUCLEOTIDE SEQUENCE</scope>
</reference>
<dbReference type="AlphaFoldDB" id="A0A0F9AY71"/>
<gene>
    <name evidence="1" type="ORF">LCGC14_2595840</name>
</gene>
<sequence length="244" mass="25206">MRIKNCFICFLCLLCSLYFPLSAQSDVAFDTSTEIGDVQVDTSSGTWSHTCTGSNLILVVVVTMRANNSVSGITYNSVALTHESGADADENNVHTETWYLIAPATGSNTVAVTLNTSTSRWWAAAISLTGVAQSSPVDVSGSNTGLNVTAISTSVTVVTANSWGIDVWAHEADATGASADSGQTERQQSNANFMTGSTSTEGPLSTGSQAMGWTGAGTGNAAQTVVMFKPAAAAAAARPKVTIY</sequence>